<dbReference type="Pfam" id="PF12796">
    <property type="entry name" value="Ank_2"/>
    <property type="match status" value="2"/>
</dbReference>
<evidence type="ECO:0000256" key="2">
    <source>
        <dbReference type="ARBA" id="ARBA00023043"/>
    </source>
</evidence>
<reference evidence="4" key="1">
    <citation type="submission" date="2019-08" db="EMBL/GenBank/DDBJ databases">
        <title>The genome of the North American firefly Photinus pyralis.</title>
        <authorList>
            <consortium name="Photinus pyralis genome working group"/>
            <person name="Fallon T.R."/>
            <person name="Sander Lower S.E."/>
            <person name="Weng J.-K."/>
        </authorList>
    </citation>
    <scope>NUCLEOTIDE SEQUENCE</scope>
    <source>
        <strain evidence="4">TRF0915ILg1</strain>
        <tissue evidence="4">Whole body</tissue>
    </source>
</reference>
<sequence length="623" mass="72599">MSQKSQLKYDTTTSTNYGPPFEISTTAIFVLRCLEQKKDFTVWINYMQYSPWDDIVANVDENTLCVQLKHSEKLDTNRLSKYLEQREETLKHVDGKPTIFVYFATTSDNYIRSKYSVAETYPEILNLLLTNRDCVYFDNRYEKGNTYFCMRQDTVLNETTNIKEALLNYIGKEYVPGEHLNEIQIKFLDYIRKRYHRFLKGIQPINNREVRTHLAYAMLNKYKIQYKLSDTHIQITNNIEEILDNSSIVVFNHKRSSAFKKHIWSHLMPYLEKNVLKIQLEWLSLDELWRKGKIHMPLFSPNTHCDKVILRALEIADFKPKVIILRPRLFNIKNGQEIMTILQNLDMDNPKILPIKTGENLENFKVANVDFAEIMHNRELELHEDSFTEISRKYFSDPFKCTFKNFIEAHDEFNYVNDSNKHGDKLPAIYAAIKIKDIALSKIQKLIDLGSDINTNPIHGGLLPIFYAIEENRPDIVELLLKNKANIELSDVNGMRPLFYACIENKIEMAKLLIEYGADRSAADRFGFQSIFMAYNNGNYEIMKLILKDYKKATEASSSGSHILHKIAEDGNTKALQCVLECCPDVRIFMTRNAEDKTPFDIAIIKSDEKFVKLLSDALKIVQ</sequence>
<dbReference type="Gene3D" id="1.25.40.20">
    <property type="entry name" value="Ankyrin repeat-containing domain"/>
    <property type="match status" value="1"/>
</dbReference>
<dbReference type="InterPro" id="IPR036770">
    <property type="entry name" value="Ankyrin_rpt-contain_sf"/>
</dbReference>
<evidence type="ECO:0000313" key="4">
    <source>
        <dbReference type="EMBL" id="KAF2892425.1"/>
    </source>
</evidence>
<dbReference type="AlphaFoldDB" id="A0A8K0G5I1"/>
<dbReference type="SMART" id="SM00248">
    <property type="entry name" value="ANK"/>
    <property type="match status" value="6"/>
</dbReference>
<gene>
    <name evidence="4" type="ORF">ILUMI_13746</name>
</gene>
<evidence type="ECO:0000256" key="3">
    <source>
        <dbReference type="PROSITE-ProRule" id="PRU00023"/>
    </source>
</evidence>
<dbReference type="EMBL" id="VTPC01008741">
    <property type="protein sequence ID" value="KAF2892425.1"/>
    <property type="molecule type" value="Genomic_DNA"/>
</dbReference>
<dbReference type="InterPro" id="IPR002110">
    <property type="entry name" value="Ankyrin_rpt"/>
</dbReference>
<dbReference type="PROSITE" id="PS50088">
    <property type="entry name" value="ANK_REPEAT"/>
    <property type="match status" value="2"/>
</dbReference>
<name>A0A8K0G5I1_IGNLU</name>
<feature type="repeat" description="ANK" evidence="3">
    <location>
        <begin position="460"/>
        <end position="492"/>
    </location>
</feature>
<feature type="repeat" description="ANK" evidence="3">
    <location>
        <begin position="493"/>
        <end position="525"/>
    </location>
</feature>
<evidence type="ECO:0000313" key="5">
    <source>
        <dbReference type="Proteomes" id="UP000801492"/>
    </source>
</evidence>
<proteinExistence type="predicted"/>
<accession>A0A8K0G5I1</accession>
<protein>
    <recommendedName>
        <fullName evidence="6">Ankyrin repeat protein</fullName>
    </recommendedName>
</protein>
<dbReference type="SUPFAM" id="SSF48403">
    <property type="entry name" value="Ankyrin repeat"/>
    <property type="match status" value="1"/>
</dbReference>
<dbReference type="PANTHER" id="PTHR24198:SF165">
    <property type="entry name" value="ANKYRIN REPEAT-CONTAINING PROTEIN-RELATED"/>
    <property type="match status" value="1"/>
</dbReference>
<dbReference type="OrthoDB" id="6708576at2759"/>
<keyword evidence="1" id="KW-0677">Repeat</keyword>
<comment type="caution">
    <text evidence="4">The sequence shown here is derived from an EMBL/GenBank/DDBJ whole genome shotgun (WGS) entry which is preliminary data.</text>
</comment>
<evidence type="ECO:0000256" key="1">
    <source>
        <dbReference type="ARBA" id="ARBA00022737"/>
    </source>
</evidence>
<dbReference type="Proteomes" id="UP000801492">
    <property type="component" value="Unassembled WGS sequence"/>
</dbReference>
<keyword evidence="2 3" id="KW-0040">ANK repeat</keyword>
<keyword evidence="5" id="KW-1185">Reference proteome</keyword>
<evidence type="ECO:0008006" key="6">
    <source>
        <dbReference type="Google" id="ProtNLM"/>
    </source>
</evidence>
<dbReference type="PANTHER" id="PTHR24198">
    <property type="entry name" value="ANKYRIN REPEAT AND PROTEIN KINASE DOMAIN-CONTAINING PROTEIN"/>
    <property type="match status" value="1"/>
</dbReference>
<dbReference type="PROSITE" id="PS50297">
    <property type="entry name" value="ANK_REP_REGION"/>
    <property type="match status" value="1"/>
</dbReference>
<organism evidence="4 5">
    <name type="scientific">Ignelater luminosus</name>
    <name type="common">Cucubano</name>
    <name type="synonym">Pyrophorus luminosus</name>
    <dbReference type="NCBI Taxonomy" id="2038154"/>
    <lineage>
        <taxon>Eukaryota</taxon>
        <taxon>Metazoa</taxon>
        <taxon>Ecdysozoa</taxon>
        <taxon>Arthropoda</taxon>
        <taxon>Hexapoda</taxon>
        <taxon>Insecta</taxon>
        <taxon>Pterygota</taxon>
        <taxon>Neoptera</taxon>
        <taxon>Endopterygota</taxon>
        <taxon>Coleoptera</taxon>
        <taxon>Polyphaga</taxon>
        <taxon>Elateriformia</taxon>
        <taxon>Elateroidea</taxon>
        <taxon>Elateridae</taxon>
        <taxon>Agrypninae</taxon>
        <taxon>Pyrophorini</taxon>
        <taxon>Ignelater</taxon>
    </lineage>
</organism>